<name>A0A5D0D0W2_9BACL</name>
<proteinExistence type="inferred from homology"/>
<dbReference type="SMART" id="SM00984">
    <property type="entry name" value="UDPG_MGDP_dh_C"/>
    <property type="match status" value="1"/>
</dbReference>
<keyword evidence="2" id="KW-0560">Oxidoreductase</keyword>
<comment type="caution">
    <text evidence="6">The sequence shown here is derived from an EMBL/GenBank/DDBJ whole genome shotgun (WGS) entry which is preliminary data.</text>
</comment>
<dbReference type="PANTHER" id="PTHR43491:SF2">
    <property type="entry name" value="UDP-N-ACETYL-D-MANNOSAMINE DEHYDROGENASE"/>
    <property type="match status" value="1"/>
</dbReference>
<dbReference type="InterPro" id="IPR036220">
    <property type="entry name" value="UDP-Glc/GDP-Man_DH_C_sf"/>
</dbReference>
<keyword evidence="7" id="KW-1185">Reference proteome</keyword>
<reference evidence="6 7" key="1">
    <citation type="submission" date="2019-08" db="EMBL/GenBank/DDBJ databases">
        <title>Genome sequencing of Paenibacillus faecis DSM 23593(T).</title>
        <authorList>
            <person name="Kook J.-K."/>
            <person name="Park S.-N."/>
            <person name="Lim Y.K."/>
        </authorList>
    </citation>
    <scope>NUCLEOTIDE SEQUENCE [LARGE SCALE GENOMIC DNA]</scope>
    <source>
        <strain evidence="6 7">DSM 23593</strain>
    </source>
</reference>
<dbReference type="PIRSF" id="PIRSF500136">
    <property type="entry name" value="UDP_ManNAc_DH"/>
    <property type="match status" value="1"/>
</dbReference>
<dbReference type="GO" id="GO:0000271">
    <property type="term" value="P:polysaccharide biosynthetic process"/>
    <property type="evidence" value="ECO:0007669"/>
    <property type="project" value="InterPro"/>
</dbReference>
<dbReference type="NCBIfam" id="TIGR03026">
    <property type="entry name" value="NDP-sugDHase"/>
    <property type="match status" value="1"/>
</dbReference>
<dbReference type="OrthoDB" id="9803238at2"/>
<dbReference type="GO" id="GO:0016616">
    <property type="term" value="F:oxidoreductase activity, acting on the CH-OH group of donors, NAD or NADP as acceptor"/>
    <property type="evidence" value="ECO:0007669"/>
    <property type="project" value="InterPro"/>
</dbReference>
<dbReference type="Pfam" id="PF00984">
    <property type="entry name" value="UDPG_MGDP_dh"/>
    <property type="match status" value="1"/>
</dbReference>
<dbReference type="Pfam" id="PF03721">
    <property type="entry name" value="UDPG_MGDP_dh_N"/>
    <property type="match status" value="1"/>
</dbReference>
<evidence type="ECO:0000259" key="5">
    <source>
        <dbReference type="SMART" id="SM00984"/>
    </source>
</evidence>
<dbReference type="SUPFAM" id="SSF51735">
    <property type="entry name" value="NAD(P)-binding Rossmann-fold domains"/>
    <property type="match status" value="1"/>
</dbReference>
<evidence type="ECO:0000256" key="3">
    <source>
        <dbReference type="ARBA" id="ARBA00023027"/>
    </source>
</evidence>
<dbReference type="GO" id="GO:0051287">
    <property type="term" value="F:NAD binding"/>
    <property type="evidence" value="ECO:0007669"/>
    <property type="project" value="InterPro"/>
</dbReference>
<comment type="similarity">
    <text evidence="1 4">Belongs to the UDP-glucose/GDP-mannose dehydrogenase family.</text>
</comment>
<dbReference type="PANTHER" id="PTHR43491">
    <property type="entry name" value="UDP-N-ACETYL-D-MANNOSAMINE DEHYDROGENASE"/>
    <property type="match status" value="1"/>
</dbReference>
<dbReference type="SUPFAM" id="SSF48179">
    <property type="entry name" value="6-phosphogluconate dehydrogenase C-terminal domain-like"/>
    <property type="match status" value="1"/>
</dbReference>
<dbReference type="PIRSF" id="PIRSF000124">
    <property type="entry name" value="UDPglc_GDPman_dh"/>
    <property type="match status" value="1"/>
</dbReference>
<evidence type="ECO:0000256" key="2">
    <source>
        <dbReference type="ARBA" id="ARBA00023002"/>
    </source>
</evidence>
<dbReference type="InterPro" id="IPR008927">
    <property type="entry name" value="6-PGluconate_DH-like_C_sf"/>
</dbReference>
<dbReference type="Pfam" id="PF03720">
    <property type="entry name" value="UDPG_MGDP_dh_C"/>
    <property type="match status" value="1"/>
</dbReference>
<sequence length="439" mass="48102">MVTELYENIVDRREKIAVVGLGYVGLPIAVAFSKRAEVIGFDVNVAKVASYQRGIDVTGDLGDESISSSSVKFTSNPADLDGVRCFIVAVPTPVKSGNVPDLQFVKKASALVAEKLTPGSLVVYESTVYPGVTEEVCIPVLESQSGFRCGTDFKVGYSPERINPGDPVHRLENIVKIVSGSDEAALDIVAKLYELIIEAGVHRAETIKVAEAAKVIENAQRDINIAFMNELSMLFHEMDIDTNAVLRAAGTKWNFLNFRPGLVGGHCIGIDPYYLTYKAEDSGYHSKIILAGRHVNDGMGKYIASNIVKIMVRQRLDLSRTKVGILGLAFKENCRDIRNSKVIDMIRELQEYGVEPLVFDPLVDPSEAYEEYGVELSGTEALKGLNIAVVAVAHDCFASMGPEEIDSMYSDDQPKTIIDIKGIYNRTGLESKGYLYWSL</sequence>
<evidence type="ECO:0000256" key="1">
    <source>
        <dbReference type="ARBA" id="ARBA00006601"/>
    </source>
</evidence>
<dbReference type="EMBL" id="VSDO01000001">
    <property type="protein sequence ID" value="TYA14435.1"/>
    <property type="molecule type" value="Genomic_DNA"/>
</dbReference>
<dbReference type="InterPro" id="IPR001732">
    <property type="entry name" value="UDP-Glc/GDP-Man_DH_N"/>
</dbReference>
<dbReference type="InterPro" id="IPR036291">
    <property type="entry name" value="NAD(P)-bd_dom_sf"/>
</dbReference>
<gene>
    <name evidence="6" type="ORF">FRY98_01735</name>
</gene>
<evidence type="ECO:0000256" key="4">
    <source>
        <dbReference type="PIRNR" id="PIRNR000124"/>
    </source>
</evidence>
<dbReference type="InterPro" id="IPR028359">
    <property type="entry name" value="UDP_ManNAc/GlcNAc_DH"/>
</dbReference>
<organism evidence="6 7">
    <name type="scientific">Paenibacillus faecis</name>
    <dbReference type="NCBI Taxonomy" id="862114"/>
    <lineage>
        <taxon>Bacteria</taxon>
        <taxon>Bacillati</taxon>
        <taxon>Bacillota</taxon>
        <taxon>Bacilli</taxon>
        <taxon>Bacillales</taxon>
        <taxon>Paenibacillaceae</taxon>
        <taxon>Paenibacillus</taxon>
    </lineage>
</organism>
<dbReference type="RefSeq" id="WP_148449992.1">
    <property type="nucleotide sequence ID" value="NZ_VSDO01000001.1"/>
</dbReference>
<dbReference type="AlphaFoldDB" id="A0A5D0D0W2"/>
<dbReference type="InterPro" id="IPR017476">
    <property type="entry name" value="UDP-Glc/GDP-Man"/>
</dbReference>
<dbReference type="Proteomes" id="UP000325218">
    <property type="component" value="Unassembled WGS sequence"/>
</dbReference>
<accession>A0A5D0D0W2</accession>
<dbReference type="InterPro" id="IPR014026">
    <property type="entry name" value="UDP-Glc/GDP-Man_DH_dimer"/>
</dbReference>
<dbReference type="SUPFAM" id="SSF52413">
    <property type="entry name" value="UDP-glucose/GDP-mannose dehydrogenase C-terminal domain"/>
    <property type="match status" value="1"/>
</dbReference>
<evidence type="ECO:0000313" key="7">
    <source>
        <dbReference type="Proteomes" id="UP000325218"/>
    </source>
</evidence>
<keyword evidence="3" id="KW-0520">NAD</keyword>
<dbReference type="Gene3D" id="3.40.50.720">
    <property type="entry name" value="NAD(P)-binding Rossmann-like Domain"/>
    <property type="match status" value="2"/>
</dbReference>
<dbReference type="GO" id="GO:0016628">
    <property type="term" value="F:oxidoreductase activity, acting on the CH-CH group of donors, NAD or NADP as acceptor"/>
    <property type="evidence" value="ECO:0007669"/>
    <property type="project" value="InterPro"/>
</dbReference>
<evidence type="ECO:0000313" key="6">
    <source>
        <dbReference type="EMBL" id="TYA14435.1"/>
    </source>
</evidence>
<protein>
    <submittedName>
        <fullName evidence="6">Nucleotide sugar dehydrogenase</fullName>
    </submittedName>
</protein>
<dbReference type="InterPro" id="IPR014027">
    <property type="entry name" value="UDP-Glc/GDP-Man_DH_C"/>
</dbReference>
<feature type="domain" description="UDP-glucose/GDP-mannose dehydrogenase C-terminal" evidence="5">
    <location>
        <begin position="324"/>
        <end position="426"/>
    </location>
</feature>